<organism evidence="1 2">
    <name type="scientific">Aspergillus pseudoustus</name>
    <dbReference type="NCBI Taxonomy" id="1810923"/>
    <lineage>
        <taxon>Eukaryota</taxon>
        <taxon>Fungi</taxon>
        <taxon>Dikarya</taxon>
        <taxon>Ascomycota</taxon>
        <taxon>Pezizomycotina</taxon>
        <taxon>Eurotiomycetes</taxon>
        <taxon>Eurotiomycetidae</taxon>
        <taxon>Eurotiales</taxon>
        <taxon>Aspergillaceae</taxon>
        <taxon>Aspergillus</taxon>
        <taxon>Aspergillus subgen. Nidulantes</taxon>
    </lineage>
</organism>
<gene>
    <name evidence="1" type="ORF">BJY01DRAFT_216308</name>
</gene>
<evidence type="ECO:0008006" key="3">
    <source>
        <dbReference type="Google" id="ProtNLM"/>
    </source>
</evidence>
<protein>
    <recommendedName>
        <fullName evidence="3">Secreted protein</fullName>
    </recommendedName>
</protein>
<dbReference type="Proteomes" id="UP001610446">
    <property type="component" value="Unassembled WGS sequence"/>
</dbReference>
<proteinExistence type="predicted"/>
<name>A0ABR4JUI9_9EURO</name>
<sequence>MPLASSRWTILEEPALAASCSAVFWSLSTRSSFTFRARRSVAISIAPTEAASCSAVLPQLSRRLRFGSCFIRA</sequence>
<accession>A0ABR4JUI9</accession>
<evidence type="ECO:0000313" key="1">
    <source>
        <dbReference type="EMBL" id="KAL2842757.1"/>
    </source>
</evidence>
<dbReference type="EMBL" id="JBFXLU010000096">
    <property type="protein sequence ID" value="KAL2842757.1"/>
    <property type="molecule type" value="Genomic_DNA"/>
</dbReference>
<keyword evidence="2" id="KW-1185">Reference proteome</keyword>
<reference evidence="1 2" key="1">
    <citation type="submission" date="2024-07" db="EMBL/GenBank/DDBJ databases">
        <title>Section-level genome sequencing and comparative genomics of Aspergillus sections Usti and Cavernicolus.</title>
        <authorList>
            <consortium name="Lawrence Berkeley National Laboratory"/>
            <person name="Nybo J.L."/>
            <person name="Vesth T.C."/>
            <person name="Theobald S."/>
            <person name="Frisvad J.C."/>
            <person name="Larsen T.O."/>
            <person name="Kjaerboelling I."/>
            <person name="Rothschild-Mancinelli K."/>
            <person name="Lyhne E.K."/>
            <person name="Kogle M.E."/>
            <person name="Barry K."/>
            <person name="Clum A."/>
            <person name="Na H."/>
            <person name="Ledsgaard L."/>
            <person name="Lin J."/>
            <person name="Lipzen A."/>
            <person name="Kuo A."/>
            <person name="Riley R."/>
            <person name="Mondo S."/>
            <person name="Labutti K."/>
            <person name="Haridas S."/>
            <person name="Pangalinan J."/>
            <person name="Salamov A.A."/>
            <person name="Simmons B.A."/>
            <person name="Magnuson J.K."/>
            <person name="Chen J."/>
            <person name="Drula E."/>
            <person name="Henrissat B."/>
            <person name="Wiebenga A."/>
            <person name="Lubbers R.J."/>
            <person name="Gomes A.C."/>
            <person name="Makela M.R."/>
            <person name="Stajich J."/>
            <person name="Grigoriev I.V."/>
            <person name="Mortensen U.H."/>
            <person name="De Vries R.P."/>
            <person name="Baker S.E."/>
            <person name="Andersen M.R."/>
        </authorList>
    </citation>
    <scope>NUCLEOTIDE SEQUENCE [LARGE SCALE GENOMIC DNA]</scope>
    <source>
        <strain evidence="1 2">CBS 123904</strain>
    </source>
</reference>
<evidence type="ECO:0000313" key="2">
    <source>
        <dbReference type="Proteomes" id="UP001610446"/>
    </source>
</evidence>
<comment type="caution">
    <text evidence="1">The sequence shown here is derived from an EMBL/GenBank/DDBJ whole genome shotgun (WGS) entry which is preliminary data.</text>
</comment>